<name>A0ABM8UPU4_9BACT</name>
<sequence length="315" mass="35276">MSFEIFKQQFGDLDEYVIQESTTGNRCVIVPELGAIVRQLSLRKELTLFSILKTPPTPEMLREDSKSASELLFPFASRIPQGKYRFLGKEYQLEKNETGNQNAIHGLVRKQHFQLEEQAVHSDHALLKLSYQLDSPDGYPFQVKFQVQYALHSDGRFTVDYDAVNQGTQPCPVMFGWHPYFVLGNEDVDAWKINIPSNTVVTFDDNQIPTGTANLALDKPTLLYKKAFDNAFVVSSDGAAATTELISENQHITLKITQQTGEGKFNYLVIYTPPARDCIAIEPLTANVDSFNSGDGLNILAPGHTIEGRITLKLD</sequence>
<dbReference type="PANTHER" id="PTHR10091:SF0">
    <property type="entry name" value="GALACTOSE MUTAROTASE"/>
    <property type="match status" value="1"/>
</dbReference>
<keyword evidence="5" id="KW-1185">Reference proteome</keyword>
<keyword evidence="3" id="KW-0106">Calcium</keyword>
<dbReference type="SUPFAM" id="SSF74650">
    <property type="entry name" value="Galactose mutarotase-like"/>
    <property type="match status" value="1"/>
</dbReference>
<comment type="subunit">
    <text evidence="2">Monomer.</text>
</comment>
<dbReference type="EMBL" id="CAJRAU010000003">
    <property type="protein sequence ID" value="CAG5069486.1"/>
    <property type="molecule type" value="Genomic_DNA"/>
</dbReference>
<accession>A0ABM8UPU4</accession>
<dbReference type="Gene3D" id="2.70.98.10">
    <property type="match status" value="1"/>
</dbReference>
<comment type="caution">
    <text evidence="4">The sequence shown here is derived from an EMBL/GenBank/DDBJ whole genome shotgun (WGS) entry which is preliminary data.</text>
</comment>
<protein>
    <recommendedName>
        <fullName evidence="6">Aldose 1-epimerase</fullName>
    </recommendedName>
</protein>
<evidence type="ECO:0000313" key="5">
    <source>
        <dbReference type="Proteomes" id="UP000679725"/>
    </source>
</evidence>
<dbReference type="InterPro" id="IPR011013">
    <property type="entry name" value="Gal_mutarotase_sf_dom"/>
</dbReference>
<dbReference type="Proteomes" id="UP000679725">
    <property type="component" value="Unassembled WGS sequence"/>
</dbReference>
<organism evidence="4 5">
    <name type="scientific">Dyadobacter linearis</name>
    <dbReference type="NCBI Taxonomy" id="2823330"/>
    <lineage>
        <taxon>Bacteria</taxon>
        <taxon>Pseudomonadati</taxon>
        <taxon>Bacteroidota</taxon>
        <taxon>Cytophagia</taxon>
        <taxon>Cytophagales</taxon>
        <taxon>Spirosomataceae</taxon>
        <taxon>Dyadobacter</taxon>
    </lineage>
</organism>
<comment type="cofactor">
    <cofactor evidence="1">
        <name>Ca(2+)</name>
        <dbReference type="ChEBI" id="CHEBI:29108"/>
    </cofactor>
</comment>
<evidence type="ECO:0008006" key="6">
    <source>
        <dbReference type="Google" id="ProtNLM"/>
    </source>
</evidence>
<dbReference type="RefSeq" id="WP_215233601.1">
    <property type="nucleotide sequence ID" value="NZ_CAJRAU010000003.1"/>
</dbReference>
<evidence type="ECO:0000256" key="2">
    <source>
        <dbReference type="ARBA" id="ARBA00011245"/>
    </source>
</evidence>
<dbReference type="InterPro" id="IPR008183">
    <property type="entry name" value="Aldose_1/G6P_1-epimerase"/>
</dbReference>
<dbReference type="Pfam" id="PF01263">
    <property type="entry name" value="Aldose_epim"/>
    <property type="match status" value="1"/>
</dbReference>
<evidence type="ECO:0000256" key="1">
    <source>
        <dbReference type="ARBA" id="ARBA00001913"/>
    </source>
</evidence>
<evidence type="ECO:0000313" key="4">
    <source>
        <dbReference type="EMBL" id="CAG5069486.1"/>
    </source>
</evidence>
<dbReference type="PANTHER" id="PTHR10091">
    <property type="entry name" value="ALDOSE-1-EPIMERASE"/>
    <property type="match status" value="1"/>
</dbReference>
<dbReference type="InterPro" id="IPR014718">
    <property type="entry name" value="GH-type_carb-bd"/>
</dbReference>
<evidence type="ECO:0000256" key="3">
    <source>
        <dbReference type="ARBA" id="ARBA00022837"/>
    </source>
</evidence>
<gene>
    <name evidence="4" type="ORF">DYBT9623_02222</name>
</gene>
<reference evidence="4 5" key="1">
    <citation type="submission" date="2021-04" db="EMBL/GenBank/DDBJ databases">
        <authorList>
            <person name="Rodrigo-Torres L."/>
            <person name="Arahal R. D."/>
            <person name="Lucena T."/>
        </authorList>
    </citation>
    <scope>NUCLEOTIDE SEQUENCE [LARGE SCALE GENOMIC DNA]</scope>
    <source>
        <strain evidence="4 5">CECT 9623</strain>
    </source>
</reference>
<proteinExistence type="predicted"/>